<evidence type="ECO:0000256" key="5">
    <source>
        <dbReference type="ARBA" id="ARBA00022833"/>
    </source>
</evidence>
<dbReference type="SMART" id="SM00849">
    <property type="entry name" value="Lactamase_B"/>
    <property type="match status" value="1"/>
</dbReference>
<sequence>MTRFDPLLVGFPGRTSRGYLGWSSVILLSSEGRHALFDTGGPGDRPGLLAALAERNLTPAQIDRVILSHLHFDHVANVECFPDAEVVVHADEIAYFEREKHRDPAVPRYLVEGLLAHARLRVVEGEFEPLPGVTFFPTPGHTGGHASLRMVQDGVRVVLAQDALKHRGDAVSGRAPGSFNEAASARSIARILELADIVLPGHDAPLTIRDGRVVEAGALAETVTVNLDGRAIALEVAR</sequence>
<dbReference type="Proteomes" id="UP000265750">
    <property type="component" value="Unassembled WGS sequence"/>
</dbReference>
<evidence type="ECO:0000256" key="4">
    <source>
        <dbReference type="ARBA" id="ARBA00022801"/>
    </source>
</evidence>
<protein>
    <submittedName>
        <fullName evidence="7">MBL fold metallo-hydrolase</fullName>
    </submittedName>
</protein>
<keyword evidence="3" id="KW-0479">Metal-binding</keyword>
<dbReference type="PANTHER" id="PTHR42978">
    <property type="entry name" value="QUORUM-QUENCHING LACTONASE YTNP-RELATED-RELATED"/>
    <property type="match status" value="1"/>
</dbReference>
<dbReference type="SUPFAM" id="SSF56281">
    <property type="entry name" value="Metallo-hydrolase/oxidoreductase"/>
    <property type="match status" value="1"/>
</dbReference>
<organism evidence="7 8">
    <name type="scientific">Aureimonas flava</name>
    <dbReference type="NCBI Taxonomy" id="2320271"/>
    <lineage>
        <taxon>Bacteria</taxon>
        <taxon>Pseudomonadati</taxon>
        <taxon>Pseudomonadota</taxon>
        <taxon>Alphaproteobacteria</taxon>
        <taxon>Hyphomicrobiales</taxon>
        <taxon>Aurantimonadaceae</taxon>
        <taxon>Aureimonas</taxon>
    </lineage>
</organism>
<evidence type="ECO:0000256" key="2">
    <source>
        <dbReference type="ARBA" id="ARBA00007749"/>
    </source>
</evidence>
<comment type="similarity">
    <text evidence="2">Belongs to the metallo-beta-lactamase superfamily.</text>
</comment>
<dbReference type="GO" id="GO:0046872">
    <property type="term" value="F:metal ion binding"/>
    <property type="evidence" value="ECO:0007669"/>
    <property type="project" value="UniProtKB-KW"/>
</dbReference>
<dbReference type="InterPro" id="IPR001279">
    <property type="entry name" value="Metallo-B-lactamas"/>
</dbReference>
<evidence type="ECO:0000256" key="3">
    <source>
        <dbReference type="ARBA" id="ARBA00022723"/>
    </source>
</evidence>
<accession>A0A3A1WLA5</accession>
<keyword evidence="5" id="KW-0862">Zinc</keyword>
<dbReference type="AlphaFoldDB" id="A0A3A1WLA5"/>
<feature type="domain" description="Metallo-beta-lactamase" evidence="6">
    <location>
        <begin position="22"/>
        <end position="202"/>
    </location>
</feature>
<proteinExistence type="inferred from homology"/>
<dbReference type="CDD" id="cd07711">
    <property type="entry name" value="MBLAC1-like_MBL-fold"/>
    <property type="match status" value="1"/>
</dbReference>
<gene>
    <name evidence="7" type="ORF">D3218_13290</name>
</gene>
<evidence type="ECO:0000313" key="8">
    <source>
        <dbReference type="Proteomes" id="UP000265750"/>
    </source>
</evidence>
<dbReference type="Pfam" id="PF00753">
    <property type="entry name" value="Lactamase_B"/>
    <property type="match status" value="1"/>
</dbReference>
<dbReference type="InterPro" id="IPR051013">
    <property type="entry name" value="MBL_superfamily_lactonases"/>
</dbReference>
<reference evidence="8" key="1">
    <citation type="submission" date="2018-09" db="EMBL/GenBank/DDBJ databases">
        <authorList>
            <person name="Tuo L."/>
        </authorList>
    </citation>
    <scope>NUCLEOTIDE SEQUENCE [LARGE SCALE GENOMIC DNA]</scope>
    <source>
        <strain evidence="8">M2BS4Y-1</strain>
    </source>
</reference>
<evidence type="ECO:0000259" key="6">
    <source>
        <dbReference type="SMART" id="SM00849"/>
    </source>
</evidence>
<name>A0A3A1WLA5_9HYPH</name>
<dbReference type="Gene3D" id="3.60.15.10">
    <property type="entry name" value="Ribonuclease Z/Hydroxyacylglutathione hydrolase-like"/>
    <property type="match status" value="1"/>
</dbReference>
<dbReference type="PANTHER" id="PTHR42978:SF2">
    <property type="entry name" value="102 KBASES UNSTABLE REGION: FROM 1 TO 119443"/>
    <property type="match status" value="1"/>
</dbReference>
<keyword evidence="8" id="KW-1185">Reference proteome</keyword>
<comment type="caution">
    <text evidence="7">The sequence shown here is derived from an EMBL/GenBank/DDBJ whole genome shotgun (WGS) entry which is preliminary data.</text>
</comment>
<dbReference type="RefSeq" id="WP_119540560.1">
    <property type="nucleotide sequence ID" value="NZ_QYRN01000006.1"/>
</dbReference>
<dbReference type="EMBL" id="QYRN01000006">
    <property type="protein sequence ID" value="RIY00251.1"/>
    <property type="molecule type" value="Genomic_DNA"/>
</dbReference>
<evidence type="ECO:0000256" key="1">
    <source>
        <dbReference type="ARBA" id="ARBA00001947"/>
    </source>
</evidence>
<comment type="cofactor">
    <cofactor evidence="1">
        <name>Zn(2+)</name>
        <dbReference type="ChEBI" id="CHEBI:29105"/>
    </cofactor>
</comment>
<dbReference type="GO" id="GO:0016787">
    <property type="term" value="F:hydrolase activity"/>
    <property type="evidence" value="ECO:0007669"/>
    <property type="project" value="UniProtKB-KW"/>
</dbReference>
<evidence type="ECO:0000313" key="7">
    <source>
        <dbReference type="EMBL" id="RIY00251.1"/>
    </source>
</evidence>
<keyword evidence="4 7" id="KW-0378">Hydrolase</keyword>
<dbReference type="OrthoDB" id="9773738at2"/>
<dbReference type="InterPro" id="IPR036866">
    <property type="entry name" value="RibonucZ/Hydroxyglut_hydro"/>
</dbReference>